<evidence type="ECO:0000313" key="3">
    <source>
        <dbReference type="EMBL" id="RKN05078.1"/>
    </source>
</evidence>
<reference evidence="5 6" key="1">
    <citation type="submission" date="2018-09" db="EMBL/GenBank/DDBJ databases">
        <title>Streptomyces sp. nov. DS1-2, an endophytic actinomycete isolated from roots of Dendrobium scabrilingue.</title>
        <authorList>
            <person name="Kuncharoen N."/>
            <person name="Kudo T."/>
            <person name="Ohkuma M."/>
            <person name="Yuki M."/>
            <person name="Tanasupawat S."/>
        </authorList>
    </citation>
    <scope>NUCLEOTIDE SEQUENCE [LARGE SCALE GENOMIC DNA]</scope>
    <source>
        <strain evidence="3 6">AZ1-7</strain>
        <strain evidence="4 5">DS1-2</strain>
    </source>
</reference>
<proteinExistence type="predicted"/>
<dbReference type="NCBIfam" id="TIGR03098">
    <property type="entry name" value="ligase_PEP_1"/>
    <property type="match status" value="1"/>
</dbReference>
<dbReference type="Gene3D" id="3.30.300.30">
    <property type="match status" value="1"/>
</dbReference>
<dbReference type="InterPro" id="IPR000873">
    <property type="entry name" value="AMP-dep_synth/lig_dom"/>
</dbReference>
<keyword evidence="3" id="KW-0436">Ligase</keyword>
<dbReference type="InterPro" id="IPR050237">
    <property type="entry name" value="ATP-dep_AMP-bd_enzyme"/>
</dbReference>
<dbReference type="PROSITE" id="PS00455">
    <property type="entry name" value="AMP_BINDING"/>
    <property type="match status" value="1"/>
</dbReference>
<feature type="domain" description="AMP-binding enzyme C-terminal" evidence="2">
    <location>
        <begin position="433"/>
        <end position="507"/>
    </location>
</feature>
<dbReference type="InterPro" id="IPR042099">
    <property type="entry name" value="ANL_N_sf"/>
</dbReference>
<dbReference type="SUPFAM" id="SSF56801">
    <property type="entry name" value="Acetyl-CoA synthetase-like"/>
    <property type="match status" value="1"/>
</dbReference>
<dbReference type="GO" id="GO:0016877">
    <property type="term" value="F:ligase activity, forming carbon-sulfur bonds"/>
    <property type="evidence" value="ECO:0007669"/>
    <property type="project" value="UniProtKB-ARBA"/>
</dbReference>
<evidence type="ECO:0000313" key="5">
    <source>
        <dbReference type="Proteomes" id="UP000268652"/>
    </source>
</evidence>
<dbReference type="Proteomes" id="UP000268652">
    <property type="component" value="Unassembled WGS sequence"/>
</dbReference>
<dbReference type="EMBL" id="RBDY01000027">
    <property type="protein sequence ID" value="RKN16404.1"/>
    <property type="molecule type" value="Genomic_DNA"/>
</dbReference>
<dbReference type="OrthoDB" id="2472181at2"/>
<dbReference type="Pfam" id="PF00501">
    <property type="entry name" value="AMP-binding"/>
    <property type="match status" value="1"/>
</dbReference>
<dbReference type="PANTHER" id="PTHR43767">
    <property type="entry name" value="LONG-CHAIN-FATTY-ACID--COA LIGASE"/>
    <property type="match status" value="1"/>
</dbReference>
<dbReference type="RefSeq" id="WP_120699585.1">
    <property type="nucleotide sequence ID" value="NZ_RBDX01000029.1"/>
</dbReference>
<dbReference type="Pfam" id="PF13193">
    <property type="entry name" value="AMP-binding_C"/>
    <property type="match status" value="1"/>
</dbReference>
<evidence type="ECO:0000313" key="6">
    <source>
        <dbReference type="Proteomes" id="UP000275024"/>
    </source>
</evidence>
<sequence>MREPIPERPPRCGAAPVRVDQLLGLGAPLSPALTFRDETVGYAELAERVARVAGGLRALGVARGDRVAVHAEKRIETVVALLAASAAGAVSVPINPLYKERQLRRVVDDCAPRVLITTAERHHAVTAALPEHAPVEHVVAIGTDAWHRLAAADPDPGNAEVIDQDPAAILYTSGSTGGPKGVVLSHRNLLAGAESVAGYLRHTPDDVILAALPLSFDAGLSQLTTSLIAGAHLVLVNYLGPRDIVRLCARHRVTALTCVPPLWLRLAEQEWPDEATSALRYFANTGGRMPRATLAALRRTFPNAEPFLMYGLTEAFRSTYLDPAQADRRPDSIGKAIPNAEILLVRSDGTPCEPGEHGELVHRGALVALGYWRDPERTAERFRPVPGAPPAGRPELAVWSGDTAYRDQDGYLYFVGRDDDMIKTSGYRVSPTEIEEAAYATGLVGEAVALGVPDERLGQEVVLAFTPRRPDLTVAELTRALARELPAYMLPRRFEALTALPRSVNGKFDRVELRATIRRTSQEPAC</sequence>
<dbReference type="Gene3D" id="3.40.50.12780">
    <property type="entry name" value="N-terminal domain of ligase-like"/>
    <property type="match status" value="1"/>
</dbReference>
<comment type="caution">
    <text evidence="3">The sequence shown here is derived from an EMBL/GenBank/DDBJ whole genome shotgun (WGS) entry which is preliminary data.</text>
</comment>
<dbReference type="EMBL" id="RBDX01000029">
    <property type="protein sequence ID" value="RKN05078.1"/>
    <property type="molecule type" value="Genomic_DNA"/>
</dbReference>
<accession>A0A3A9VVY1</accession>
<dbReference type="InterPro" id="IPR045851">
    <property type="entry name" value="AMP-bd_C_sf"/>
</dbReference>
<dbReference type="AlphaFoldDB" id="A0A3A9VVY1"/>
<dbReference type="PANTHER" id="PTHR43767:SF10">
    <property type="entry name" value="SURFACTIN SYNTHASE SUBUNIT 1"/>
    <property type="match status" value="1"/>
</dbReference>
<evidence type="ECO:0000313" key="4">
    <source>
        <dbReference type="EMBL" id="RKN16404.1"/>
    </source>
</evidence>
<feature type="domain" description="AMP-dependent synthetase/ligase" evidence="1">
    <location>
        <begin position="30"/>
        <end position="372"/>
    </location>
</feature>
<dbReference type="Proteomes" id="UP000275024">
    <property type="component" value="Unassembled WGS sequence"/>
</dbReference>
<keyword evidence="5" id="KW-1185">Reference proteome</keyword>
<dbReference type="InterPro" id="IPR025110">
    <property type="entry name" value="AMP-bd_C"/>
</dbReference>
<evidence type="ECO:0000259" key="1">
    <source>
        <dbReference type="Pfam" id="PF00501"/>
    </source>
</evidence>
<evidence type="ECO:0000259" key="2">
    <source>
        <dbReference type="Pfam" id="PF13193"/>
    </source>
</evidence>
<dbReference type="InterPro" id="IPR017529">
    <property type="entry name" value="AcylCoA_ligase_PEP_1"/>
</dbReference>
<name>A0A3A9VVY1_9ACTN</name>
<protein>
    <submittedName>
        <fullName evidence="3">Acyl-CoA ligase (AMP-forming), exosortase A system-associated</fullName>
    </submittedName>
</protein>
<dbReference type="InterPro" id="IPR020845">
    <property type="entry name" value="AMP-binding_CS"/>
</dbReference>
<organism evidence="3 6">
    <name type="scientific">Streptomyces radicis</name>
    <dbReference type="NCBI Taxonomy" id="1750517"/>
    <lineage>
        <taxon>Bacteria</taxon>
        <taxon>Bacillati</taxon>
        <taxon>Actinomycetota</taxon>
        <taxon>Actinomycetes</taxon>
        <taxon>Kitasatosporales</taxon>
        <taxon>Streptomycetaceae</taxon>
        <taxon>Streptomyces</taxon>
    </lineage>
</organism>
<gene>
    <name evidence="4" type="ORF">D7318_25650</name>
    <name evidence="3" type="ORF">D7319_26285</name>
</gene>